<reference evidence="4" key="1">
    <citation type="submission" date="2016-10" db="EMBL/GenBank/DDBJ databases">
        <authorList>
            <person name="Varghese N."/>
            <person name="Submissions S."/>
        </authorList>
    </citation>
    <scope>NUCLEOTIDE SEQUENCE [LARGE SCALE GENOMIC DNA]</scope>
    <source>
        <strain evidence="4">DSM 16108</strain>
    </source>
</reference>
<dbReference type="Proteomes" id="UP000199589">
    <property type="component" value="Unassembled WGS sequence"/>
</dbReference>
<dbReference type="PROSITE" id="PS51186">
    <property type="entry name" value="GNAT"/>
    <property type="match status" value="1"/>
</dbReference>
<evidence type="ECO:0000313" key="3">
    <source>
        <dbReference type="EMBL" id="SFJ94464.1"/>
    </source>
</evidence>
<evidence type="ECO:0000259" key="2">
    <source>
        <dbReference type="PROSITE" id="PS51186"/>
    </source>
</evidence>
<name>A0A1I3VGC6_9LACT</name>
<sequence length="141" mass="16085">MQASLEFKGLAVKGTAYYDPYLFDLFEVYQKPNACYWVLEKDGKVIGGGGVGPFASDKNIGELQKLYIIESEQGHGYAHLIMEKALEFAKQYYEKLYIETFASLDKANKLYMKYGFNKINQPLEGTEHSACNTWLLKKLSE</sequence>
<protein>
    <submittedName>
        <fullName evidence="3">Putative acetyltransferase</fullName>
    </submittedName>
</protein>
<dbReference type="EMBL" id="FOSJ01000003">
    <property type="protein sequence ID" value="SFJ94464.1"/>
    <property type="molecule type" value="Genomic_DNA"/>
</dbReference>
<keyword evidence="1 3" id="KW-0808">Transferase</keyword>
<dbReference type="SUPFAM" id="SSF55729">
    <property type="entry name" value="Acyl-CoA N-acyltransferases (Nat)"/>
    <property type="match status" value="1"/>
</dbReference>
<dbReference type="Pfam" id="PF00583">
    <property type="entry name" value="Acetyltransf_1"/>
    <property type="match status" value="1"/>
</dbReference>
<dbReference type="CDD" id="cd04301">
    <property type="entry name" value="NAT_SF"/>
    <property type="match status" value="1"/>
</dbReference>
<dbReference type="PANTHER" id="PTHR13947">
    <property type="entry name" value="GNAT FAMILY N-ACETYLTRANSFERASE"/>
    <property type="match status" value="1"/>
</dbReference>
<proteinExistence type="predicted"/>
<organism evidence="3 4">
    <name type="scientific">Marinilactibacillus piezotolerans</name>
    <dbReference type="NCBI Taxonomy" id="258723"/>
    <lineage>
        <taxon>Bacteria</taxon>
        <taxon>Bacillati</taxon>
        <taxon>Bacillota</taxon>
        <taxon>Bacilli</taxon>
        <taxon>Lactobacillales</taxon>
        <taxon>Carnobacteriaceae</taxon>
        <taxon>Marinilactibacillus</taxon>
    </lineage>
</organism>
<evidence type="ECO:0000256" key="1">
    <source>
        <dbReference type="ARBA" id="ARBA00022679"/>
    </source>
</evidence>
<dbReference type="InterPro" id="IPR000182">
    <property type="entry name" value="GNAT_dom"/>
</dbReference>
<accession>A0A1I3VGC6</accession>
<dbReference type="PANTHER" id="PTHR13947:SF37">
    <property type="entry name" value="LD18367P"/>
    <property type="match status" value="1"/>
</dbReference>
<keyword evidence="4" id="KW-1185">Reference proteome</keyword>
<dbReference type="Gene3D" id="3.40.630.30">
    <property type="match status" value="1"/>
</dbReference>
<feature type="domain" description="N-acetyltransferase" evidence="2">
    <location>
        <begin position="1"/>
        <end position="140"/>
    </location>
</feature>
<dbReference type="AlphaFoldDB" id="A0A1I3VGC6"/>
<dbReference type="InterPro" id="IPR050769">
    <property type="entry name" value="NAT_camello-type"/>
</dbReference>
<gene>
    <name evidence="3" type="ORF">SAMN04488569_100337</name>
</gene>
<evidence type="ECO:0000313" key="4">
    <source>
        <dbReference type="Proteomes" id="UP000199589"/>
    </source>
</evidence>
<dbReference type="InterPro" id="IPR016181">
    <property type="entry name" value="Acyl_CoA_acyltransferase"/>
</dbReference>
<dbReference type="GO" id="GO:0008080">
    <property type="term" value="F:N-acetyltransferase activity"/>
    <property type="evidence" value="ECO:0007669"/>
    <property type="project" value="InterPro"/>
</dbReference>